<feature type="region of interest" description="Disordered" evidence="1">
    <location>
        <begin position="194"/>
        <end position="230"/>
    </location>
</feature>
<evidence type="ECO:0000256" key="1">
    <source>
        <dbReference type="SAM" id="MobiDB-lite"/>
    </source>
</evidence>
<keyword evidence="3" id="KW-1185">Reference proteome</keyword>
<name>A0A9D4UL66_ADICA</name>
<gene>
    <name evidence="2" type="ORF">GOP47_0015752</name>
</gene>
<evidence type="ECO:0000313" key="3">
    <source>
        <dbReference type="Proteomes" id="UP000886520"/>
    </source>
</evidence>
<reference evidence="2" key="1">
    <citation type="submission" date="2021-01" db="EMBL/GenBank/DDBJ databases">
        <title>Adiantum capillus-veneris genome.</title>
        <authorList>
            <person name="Fang Y."/>
            <person name="Liao Q."/>
        </authorList>
    </citation>
    <scope>NUCLEOTIDE SEQUENCE</scope>
    <source>
        <strain evidence="2">H3</strain>
        <tissue evidence="2">Leaf</tissue>
    </source>
</reference>
<dbReference type="AlphaFoldDB" id="A0A9D4UL66"/>
<protein>
    <submittedName>
        <fullName evidence="2">Uncharacterized protein</fullName>
    </submittedName>
</protein>
<organism evidence="2 3">
    <name type="scientific">Adiantum capillus-veneris</name>
    <name type="common">Maidenhair fern</name>
    <dbReference type="NCBI Taxonomy" id="13818"/>
    <lineage>
        <taxon>Eukaryota</taxon>
        <taxon>Viridiplantae</taxon>
        <taxon>Streptophyta</taxon>
        <taxon>Embryophyta</taxon>
        <taxon>Tracheophyta</taxon>
        <taxon>Polypodiopsida</taxon>
        <taxon>Polypodiidae</taxon>
        <taxon>Polypodiales</taxon>
        <taxon>Pteridineae</taxon>
        <taxon>Pteridaceae</taxon>
        <taxon>Vittarioideae</taxon>
        <taxon>Adiantum</taxon>
    </lineage>
</organism>
<sequence length="230" mass="25811">MGRPRTVLLDSSPCGNVTADTLLTCWKQSFEEPSNGWEGDPVVKAQAELGRREFQPCKPEICRKFAAGGHLQEKGLHKYLPQKNEVHEKDKKLQKSKVSPSSFMAILKACTEQKDLQRGAELHAYIVSSGLFKKSIAISASLECFFPNSVTYVYILKAFLLGWAKNVFRDVAKGRMRPLGMIAGLDEKAIVQVKSQQNKRRPTAQKPVTRKTTVQQPAEQRETSRSSFNE</sequence>
<evidence type="ECO:0000313" key="2">
    <source>
        <dbReference type="EMBL" id="KAI5069451.1"/>
    </source>
</evidence>
<comment type="caution">
    <text evidence="2">The sequence shown here is derived from an EMBL/GenBank/DDBJ whole genome shotgun (WGS) entry which is preliminary data.</text>
</comment>
<accession>A0A9D4UL66</accession>
<proteinExistence type="predicted"/>
<dbReference type="EMBL" id="JABFUD020000015">
    <property type="protein sequence ID" value="KAI5069451.1"/>
    <property type="molecule type" value="Genomic_DNA"/>
</dbReference>
<dbReference type="Proteomes" id="UP000886520">
    <property type="component" value="Chromosome 15"/>
</dbReference>